<keyword evidence="1" id="KW-0732">Signal</keyword>
<proteinExistence type="predicted"/>
<feature type="chain" id="PRO_5042210829" evidence="1">
    <location>
        <begin position="27"/>
        <end position="74"/>
    </location>
</feature>
<keyword evidence="3" id="KW-1185">Reference proteome</keyword>
<gene>
    <name evidence="2" type="ORF">AKAME5_000403200</name>
</gene>
<sequence length="74" mass="7917">MEKSLLLVVLCLQAFLLITAFTSTDAAALVKDDNQQQSPVLVEGTNKPEPVSRTTKFQCSLLPGGCGAMMFALD</sequence>
<evidence type="ECO:0000313" key="3">
    <source>
        <dbReference type="Proteomes" id="UP001279410"/>
    </source>
</evidence>
<name>A0AAD3MC20_LATJO</name>
<reference evidence="2" key="1">
    <citation type="submission" date="2022-08" db="EMBL/GenBank/DDBJ databases">
        <title>Genome sequencing of akame (Lates japonicus).</title>
        <authorList>
            <person name="Hashiguchi Y."/>
            <person name="Takahashi H."/>
        </authorList>
    </citation>
    <scope>NUCLEOTIDE SEQUENCE</scope>
    <source>
        <strain evidence="2">Kochi</strain>
    </source>
</reference>
<evidence type="ECO:0000256" key="1">
    <source>
        <dbReference type="SAM" id="SignalP"/>
    </source>
</evidence>
<dbReference type="EMBL" id="BRZM01000010">
    <property type="protein sequence ID" value="GLD50900.1"/>
    <property type="molecule type" value="Genomic_DNA"/>
</dbReference>
<organism evidence="2 3">
    <name type="scientific">Lates japonicus</name>
    <name type="common">Japanese lates</name>
    <dbReference type="NCBI Taxonomy" id="270547"/>
    <lineage>
        <taxon>Eukaryota</taxon>
        <taxon>Metazoa</taxon>
        <taxon>Chordata</taxon>
        <taxon>Craniata</taxon>
        <taxon>Vertebrata</taxon>
        <taxon>Euteleostomi</taxon>
        <taxon>Actinopterygii</taxon>
        <taxon>Neopterygii</taxon>
        <taxon>Teleostei</taxon>
        <taxon>Neoteleostei</taxon>
        <taxon>Acanthomorphata</taxon>
        <taxon>Carangaria</taxon>
        <taxon>Carangaria incertae sedis</taxon>
        <taxon>Centropomidae</taxon>
        <taxon>Lates</taxon>
    </lineage>
</organism>
<dbReference type="Proteomes" id="UP001279410">
    <property type="component" value="Unassembled WGS sequence"/>
</dbReference>
<feature type="signal peptide" evidence="1">
    <location>
        <begin position="1"/>
        <end position="26"/>
    </location>
</feature>
<protein>
    <submittedName>
        <fullName evidence="2">Uncharacterized protein</fullName>
    </submittedName>
</protein>
<comment type="caution">
    <text evidence="2">The sequence shown here is derived from an EMBL/GenBank/DDBJ whole genome shotgun (WGS) entry which is preliminary data.</text>
</comment>
<accession>A0AAD3MC20</accession>
<evidence type="ECO:0000313" key="2">
    <source>
        <dbReference type="EMBL" id="GLD50900.1"/>
    </source>
</evidence>
<dbReference type="AlphaFoldDB" id="A0AAD3MC20"/>